<dbReference type="Proteomes" id="UP000278756">
    <property type="component" value="Chromosome 1"/>
</dbReference>
<evidence type="ECO:0000313" key="2">
    <source>
        <dbReference type="EMBL" id="BBF80044.1"/>
    </source>
</evidence>
<evidence type="ECO:0000313" key="3">
    <source>
        <dbReference type="Proteomes" id="UP000278756"/>
    </source>
</evidence>
<sequence>MFAAAATAALMVMSVPAAHADEKKVGNPWAECGLGAMVFPDNGTAAAISNVIWDWGTTAVSSSLSSADQCQGGKVKTAMLIGNAYASLEAETAAGEGKYLTAVADSMGCDKSVHSALAAEIRVRFSDVAARPEYIDMTKAQKAEAYYNIVDTAVSTKFAAQCSVA</sequence>
<reference evidence="3" key="1">
    <citation type="journal article" date="2017" name="Biotechnol. Biofuels">
        <title>Evaluation of environmental bacterial communities as a factor affecting the growth of duckweed Lemna minor.</title>
        <authorList>
            <person name="Ishizawa H."/>
            <person name="Kuroda M."/>
            <person name="Morikawa M."/>
            <person name="Ike M."/>
        </authorList>
    </citation>
    <scope>NUCLEOTIDE SEQUENCE [LARGE SCALE GENOMIC DNA]</scope>
    <source>
        <strain evidence="3">M6</strain>
    </source>
</reference>
<protein>
    <recommendedName>
        <fullName evidence="4">DUF3015 domain-containing protein</fullName>
    </recommendedName>
</protein>
<gene>
    <name evidence="2" type="ORF">EM6_0622</name>
</gene>
<feature type="signal peptide" evidence="1">
    <location>
        <begin position="1"/>
        <end position="20"/>
    </location>
</feature>
<feature type="chain" id="PRO_5018171165" description="DUF3015 domain-containing protein" evidence="1">
    <location>
        <begin position="21"/>
        <end position="165"/>
    </location>
</feature>
<organism evidence="2 3">
    <name type="scientific">Asticcacaulis excentricus</name>
    <dbReference type="NCBI Taxonomy" id="78587"/>
    <lineage>
        <taxon>Bacteria</taxon>
        <taxon>Pseudomonadati</taxon>
        <taxon>Pseudomonadota</taxon>
        <taxon>Alphaproteobacteria</taxon>
        <taxon>Caulobacterales</taxon>
        <taxon>Caulobacteraceae</taxon>
        <taxon>Asticcacaulis</taxon>
    </lineage>
</organism>
<dbReference type="EMBL" id="AP018827">
    <property type="protein sequence ID" value="BBF80044.1"/>
    <property type="molecule type" value="Genomic_DNA"/>
</dbReference>
<accession>A0A3G9G506</accession>
<dbReference type="Pfam" id="PF11220">
    <property type="entry name" value="DUF3015"/>
    <property type="match status" value="1"/>
</dbReference>
<evidence type="ECO:0008006" key="4">
    <source>
        <dbReference type="Google" id="ProtNLM"/>
    </source>
</evidence>
<dbReference type="AlphaFoldDB" id="A0A3G9G506"/>
<evidence type="ECO:0000256" key="1">
    <source>
        <dbReference type="SAM" id="SignalP"/>
    </source>
</evidence>
<keyword evidence="1" id="KW-0732">Signal</keyword>
<dbReference type="InterPro" id="IPR021383">
    <property type="entry name" value="DUF3015"/>
</dbReference>
<proteinExistence type="predicted"/>
<name>A0A3G9G506_9CAUL</name>
<reference evidence="3" key="2">
    <citation type="journal article" date="2017" name="Plant Physiol. Biochem.">
        <title>Differential oxidative and antioxidative response of duckweed Lemna minor toward plant growth promoting/inhibiting bacteria.</title>
        <authorList>
            <person name="Ishizawa H."/>
            <person name="Kuroda M."/>
            <person name="Morikawa M."/>
            <person name="Ike M."/>
        </authorList>
    </citation>
    <scope>NUCLEOTIDE SEQUENCE [LARGE SCALE GENOMIC DNA]</scope>
    <source>
        <strain evidence="3">M6</strain>
    </source>
</reference>